<evidence type="ECO:0000256" key="1">
    <source>
        <dbReference type="SAM" id="Phobius"/>
    </source>
</evidence>
<dbReference type="EMBL" id="MEUV01000045">
    <property type="protein sequence ID" value="OGC45253.1"/>
    <property type="molecule type" value="Genomic_DNA"/>
</dbReference>
<gene>
    <name evidence="2" type="ORF">A2V49_01480</name>
</gene>
<feature type="transmembrane region" description="Helical" evidence="1">
    <location>
        <begin position="12"/>
        <end position="33"/>
    </location>
</feature>
<feature type="transmembrane region" description="Helical" evidence="1">
    <location>
        <begin position="39"/>
        <end position="60"/>
    </location>
</feature>
<evidence type="ECO:0000313" key="2">
    <source>
        <dbReference type="EMBL" id="OGC45253.1"/>
    </source>
</evidence>
<sequence length="99" mass="10887">MSRFLGLLRNVILSLVGSALAAMGLGQLTISLLPTFGDIVAYVIYAIYAISFLDILGLLIENYQATDEDLANFFFSMIRGFFSPIALARKIPGGRRRII</sequence>
<keyword evidence="1" id="KW-1133">Transmembrane helix</keyword>
<dbReference type="AlphaFoldDB" id="A0A1F4UM20"/>
<protein>
    <submittedName>
        <fullName evidence="2">Uncharacterized protein</fullName>
    </submittedName>
</protein>
<proteinExistence type="predicted"/>
<keyword evidence="1" id="KW-0812">Transmembrane</keyword>
<comment type="caution">
    <text evidence="2">The sequence shown here is derived from an EMBL/GenBank/DDBJ whole genome shotgun (WGS) entry which is preliminary data.</text>
</comment>
<dbReference type="Proteomes" id="UP000178615">
    <property type="component" value="Unassembled WGS sequence"/>
</dbReference>
<evidence type="ECO:0000313" key="3">
    <source>
        <dbReference type="Proteomes" id="UP000178615"/>
    </source>
</evidence>
<organism evidence="2 3">
    <name type="scientific">candidate division WWE3 bacterium RBG_19FT_COMBO_34_6</name>
    <dbReference type="NCBI Taxonomy" id="1802612"/>
    <lineage>
        <taxon>Bacteria</taxon>
        <taxon>Katanobacteria</taxon>
    </lineage>
</organism>
<reference evidence="2 3" key="1">
    <citation type="journal article" date="2016" name="Nat. Commun.">
        <title>Thousands of microbial genomes shed light on interconnected biogeochemical processes in an aquifer system.</title>
        <authorList>
            <person name="Anantharaman K."/>
            <person name="Brown C.T."/>
            <person name="Hug L.A."/>
            <person name="Sharon I."/>
            <person name="Castelle C.J."/>
            <person name="Probst A.J."/>
            <person name="Thomas B.C."/>
            <person name="Singh A."/>
            <person name="Wilkins M.J."/>
            <person name="Karaoz U."/>
            <person name="Brodie E.L."/>
            <person name="Williams K.H."/>
            <person name="Hubbard S.S."/>
            <person name="Banfield J.F."/>
        </authorList>
    </citation>
    <scope>NUCLEOTIDE SEQUENCE [LARGE SCALE GENOMIC DNA]</scope>
</reference>
<keyword evidence="1" id="KW-0472">Membrane</keyword>
<accession>A0A1F4UM20</accession>
<name>A0A1F4UM20_UNCKA</name>